<dbReference type="Proteomes" id="UP001270362">
    <property type="component" value="Unassembled WGS sequence"/>
</dbReference>
<feature type="signal peptide" evidence="1">
    <location>
        <begin position="1"/>
        <end position="22"/>
    </location>
</feature>
<name>A0AAE1CA98_9PEZI</name>
<dbReference type="AlphaFoldDB" id="A0AAE1CA98"/>
<keyword evidence="3" id="KW-1185">Reference proteome</keyword>
<organism evidence="2 3">
    <name type="scientific">Podospora appendiculata</name>
    <dbReference type="NCBI Taxonomy" id="314037"/>
    <lineage>
        <taxon>Eukaryota</taxon>
        <taxon>Fungi</taxon>
        <taxon>Dikarya</taxon>
        <taxon>Ascomycota</taxon>
        <taxon>Pezizomycotina</taxon>
        <taxon>Sordariomycetes</taxon>
        <taxon>Sordariomycetidae</taxon>
        <taxon>Sordariales</taxon>
        <taxon>Podosporaceae</taxon>
        <taxon>Podospora</taxon>
    </lineage>
</organism>
<feature type="chain" id="PRO_5041947532" evidence="1">
    <location>
        <begin position="23"/>
        <end position="231"/>
    </location>
</feature>
<gene>
    <name evidence="2" type="ORF">B0T22DRAFT_517335</name>
</gene>
<proteinExistence type="predicted"/>
<sequence length="231" mass="24440">MSRSVLPFVSLALGLAASVVAGAPTIGKLQWNGPVIPGKPNMTLVGNDVADIYDQVLRINPNFVPNPTPADLNETINTNIHAPADPPPYECGNDLSLATASQGDVFTLVGDINRIGGTWNLGQNSYNRLLCQGTSGIYWDNYNSHLVTASAADVYARAIAVVGGCCLESPNTVSGLSSFPNNHPTAAYSDILVAEANCNDPAYTLPFNYAYPGPNAYEGQAPEVDADRSRR</sequence>
<reference evidence="2" key="2">
    <citation type="submission" date="2023-06" db="EMBL/GenBank/DDBJ databases">
        <authorList>
            <consortium name="Lawrence Berkeley National Laboratory"/>
            <person name="Haridas S."/>
            <person name="Hensen N."/>
            <person name="Bonometti L."/>
            <person name="Westerberg I."/>
            <person name="Brannstrom I.O."/>
            <person name="Guillou S."/>
            <person name="Cros-Aarteil S."/>
            <person name="Calhoun S."/>
            <person name="Kuo A."/>
            <person name="Mondo S."/>
            <person name="Pangilinan J."/>
            <person name="Riley R."/>
            <person name="Labutti K."/>
            <person name="Andreopoulos B."/>
            <person name="Lipzen A."/>
            <person name="Chen C."/>
            <person name="Yanf M."/>
            <person name="Daum C."/>
            <person name="Ng V."/>
            <person name="Clum A."/>
            <person name="Steindorff A."/>
            <person name="Ohm R."/>
            <person name="Martin F."/>
            <person name="Silar P."/>
            <person name="Natvig D."/>
            <person name="Lalanne C."/>
            <person name="Gautier V."/>
            <person name="Ament-Velasquez S.L."/>
            <person name="Kruys A."/>
            <person name="Hutchinson M.I."/>
            <person name="Powell A.J."/>
            <person name="Barry K."/>
            <person name="Miller A.N."/>
            <person name="Grigoriev I.V."/>
            <person name="Debuchy R."/>
            <person name="Gladieux P."/>
            <person name="Thoren M.H."/>
            <person name="Johannesson H."/>
        </authorList>
    </citation>
    <scope>NUCLEOTIDE SEQUENCE</scope>
    <source>
        <strain evidence="2">CBS 314.62</strain>
    </source>
</reference>
<protein>
    <submittedName>
        <fullName evidence="2">Uncharacterized protein</fullName>
    </submittedName>
</protein>
<keyword evidence="1" id="KW-0732">Signal</keyword>
<comment type="caution">
    <text evidence="2">The sequence shown here is derived from an EMBL/GenBank/DDBJ whole genome shotgun (WGS) entry which is preliminary data.</text>
</comment>
<accession>A0AAE1CA98</accession>
<evidence type="ECO:0000256" key="1">
    <source>
        <dbReference type="SAM" id="SignalP"/>
    </source>
</evidence>
<evidence type="ECO:0000313" key="2">
    <source>
        <dbReference type="EMBL" id="KAK3685307.1"/>
    </source>
</evidence>
<dbReference type="EMBL" id="JAULSO010000003">
    <property type="protein sequence ID" value="KAK3685307.1"/>
    <property type="molecule type" value="Genomic_DNA"/>
</dbReference>
<reference evidence="2" key="1">
    <citation type="journal article" date="2023" name="Mol. Phylogenet. Evol.">
        <title>Genome-scale phylogeny and comparative genomics of the fungal order Sordariales.</title>
        <authorList>
            <person name="Hensen N."/>
            <person name="Bonometti L."/>
            <person name="Westerberg I."/>
            <person name="Brannstrom I.O."/>
            <person name="Guillou S."/>
            <person name="Cros-Aarteil S."/>
            <person name="Calhoun S."/>
            <person name="Haridas S."/>
            <person name="Kuo A."/>
            <person name="Mondo S."/>
            <person name="Pangilinan J."/>
            <person name="Riley R."/>
            <person name="LaButti K."/>
            <person name="Andreopoulos B."/>
            <person name="Lipzen A."/>
            <person name="Chen C."/>
            <person name="Yan M."/>
            <person name="Daum C."/>
            <person name="Ng V."/>
            <person name="Clum A."/>
            <person name="Steindorff A."/>
            <person name="Ohm R.A."/>
            <person name="Martin F."/>
            <person name="Silar P."/>
            <person name="Natvig D.O."/>
            <person name="Lalanne C."/>
            <person name="Gautier V."/>
            <person name="Ament-Velasquez S.L."/>
            <person name="Kruys A."/>
            <person name="Hutchinson M.I."/>
            <person name="Powell A.J."/>
            <person name="Barry K."/>
            <person name="Miller A.N."/>
            <person name="Grigoriev I.V."/>
            <person name="Debuchy R."/>
            <person name="Gladieux P."/>
            <person name="Hiltunen Thoren M."/>
            <person name="Johannesson H."/>
        </authorList>
    </citation>
    <scope>NUCLEOTIDE SEQUENCE</scope>
    <source>
        <strain evidence="2">CBS 314.62</strain>
    </source>
</reference>
<evidence type="ECO:0000313" key="3">
    <source>
        <dbReference type="Proteomes" id="UP001270362"/>
    </source>
</evidence>